<gene>
    <name evidence="4" type="ORF">Q5P01_020499</name>
</gene>
<name>A0AA88S934_CHASR</name>
<keyword evidence="2" id="KW-0732">Signal</keyword>
<dbReference type="PANTHER" id="PTHR11576:SF18">
    <property type="entry name" value="ZONA PELLUCIDA PROTEIN C"/>
    <property type="match status" value="1"/>
</dbReference>
<evidence type="ECO:0000256" key="2">
    <source>
        <dbReference type="SAM" id="SignalP"/>
    </source>
</evidence>
<dbReference type="SMART" id="SM00241">
    <property type="entry name" value="ZP"/>
    <property type="match status" value="1"/>
</dbReference>
<evidence type="ECO:0000256" key="1">
    <source>
        <dbReference type="ARBA" id="ARBA00023157"/>
    </source>
</evidence>
<protein>
    <recommendedName>
        <fullName evidence="3">ZP domain-containing protein</fullName>
    </recommendedName>
</protein>
<dbReference type="Proteomes" id="UP001187415">
    <property type="component" value="Unassembled WGS sequence"/>
</dbReference>
<dbReference type="FunFam" id="2.60.40.4100:FF:000002">
    <property type="entry name" value="Zona pellucida sperm-binding protein 3"/>
    <property type="match status" value="1"/>
</dbReference>
<organism evidence="4 5">
    <name type="scientific">Channa striata</name>
    <name type="common">Snakehead murrel</name>
    <name type="synonym">Ophicephalus striatus</name>
    <dbReference type="NCBI Taxonomy" id="64152"/>
    <lineage>
        <taxon>Eukaryota</taxon>
        <taxon>Metazoa</taxon>
        <taxon>Chordata</taxon>
        <taxon>Craniata</taxon>
        <taxon>Vertebrata</taxon>
        <taxon>Euteleostomi</taxon>
        <taxon>Actinopterygii</taxon>
        <taxon>Neopterygii</taxon>
        <taxon>Teleostei</taxon>
        <taxon>Neoteleostei</taxon>
        <taxon>Acanthomorphata</taxon>
        <taxon>Anabantaria</taxon>
        <taxon>Anabantiformes</taxon>
        <taxon>Channoidei</taxon>
        <taxon>Channidae</taxon>
        <taxon>Channa</taxon>
    </lineage>
</organism>
<comment type="caution">
    <text evidence="4">The sequence shown here is derived from an EMBL/GenBank/DDBJ whole genome shotgun (WGS) entry which is preliminary data.</text>
</comment>
<dbReference type="Pfam" id="PF00100">
    <property type="entry name" value="Zona_pellucida"/>
    <property type="match status" value="1"/>
</dbReference>
<keyword evidence="1" id="KW-1015">Disulfide bond</keyword>
<dbReference type="EMBL" id="JAUPFM010000016">
    <property type="protein sequence ID" value="KAK2826285.1"/>
    <property type="molecule type" value="Genomic_DNA"/>
</dbReference>
<dbReference type="GO" id="GO:0007339">
    <property type="term" value="P:binding of sperm to zona pellucida"/>
    <property type="evidence" value="ECO:0007669"/>
    <property type="project" value="TreeGrafter"/>
</dbReference>
<feature type="chain" id="PRO_5041735764" description="ZP domain-containing protein" evidence="2">
    <location>
        <begin position="21"/>
        <end position="533"/>
    </location>
</feature>
<dbReference type="InterPro" id="IPR042235">
    <property type="entry name" value="ZP-C_dom"/>
</dbReference>
<evidence type="ECO:0000259" key="3">
    <source>
        <dbReference type="PROSITE" id="PS51034"/>
    </source>
</evidence>
<dbReference type="PROSITE" id="PS51034">
    <property type="entry name" value="ZP_2"/>
    <property type="match status" value="1"/>
</dbReference>
<proteinExistence type="predicted"/>
<dbReference type="Gene3D" id="2.60.40.4100">
    <property type="entry name" value="Zona pellucida, ZP-C domain"/>
    <property type="match status" value="1"/>
</dbReference>
<feature type="domain" description="ZP" evidence="3">
    <location>
        <begin position="84"/>
        <end position="317"/>
    </location>
</feature>
<dbReference type="GO" id="GO:2000344">
    <property type="term" value="P:positive regulation of acrosome reaction"/>
    <property type="evidence" value="ECO:0007669"/>
    <property type="project" value="TreeGrafter"/>
</dbReference>
<sequence>MGKLGLFVCILVGQLVIVQSKEQDVVFSQVFQGFSENLMPLPLEANFDFTPYDTIFSSWSSQTPDFHLLAESPFVVVVPTVQVFCDESKLILLVDKSSDGVILTKEEIRLGDSCYSNRELPNHFVFTYPLDQCGTTHVMQSGVKIFTNSLHMNLSQPSPGWWQTPSTVHISCIPERPYDRPGFVSLGLPETDESFRIQAMNPSWTSNAESTVYKRDQVVNLQVSTKPRLNQQLFIQSCFLSAYADPHIRHRHMVIMNKGCTAHTAAQFVASDRAHVVNFALNKAYPYSKLYIHCSVLTSDQGVTSGSKSCNYNMINSRWEELGGDVEVCKCCSSKCKGLSGKRPSAGAKAIVSTGPLVFVDTDVETNKVSEPEETDSIPMSYSMKLDPSSDVTGNMIVYGTSISGSRFSSPPQDVVVVRQDPVSRLTLWQSGQDAYYSQNMASQTENKFQLALKSDNLPELQPSITDQVSPLNPPTNTGSLKRDASVWDLNVRSLVYGWLIPQGDSSVTEEFNEGSLKDLESLEQKLHRPQRS</sequence>
<feature type="signal peptide" evidence="2">
    <location>
        <begin position="1"/>
        <end position="20"/>
    </location>
</feature>
<keyword evidence="5" id="KW-1185">Reference proteome</keyword>
<dbReference type="GO" id="GO:0035803">
    <property type="term" value="P:egg coat formation"/>
    <property type="evidence" value="ECO:0007669"/>
    <property type="project" value="TreeGrafter"/>
</dbReference>
<dbReference type="InterPro" id="IPR055356">
    <property type="entry name" value="ZP-N"/>
</dbReference>
<dbReference type="InterPro" id="IPR001507">
    <property type="entry name" value="ZP_dom"/>
</dbReference>
<dbReference type="Gene3D" id="2.60.40.3210">
    <property type="entry name" value="Zona pellucida, ZP-N domain"/>
    <property type="match status" value="1"/>
</dbReference>
<evidence type="ECO:0000313" key="5">
    <source>
        <dbReference type="Proteomes" id="UP001187415"/>
    </source>
</evidence>
<dbReference type="InterPro" id="IPR055355">
    <property type="entry name" value="ZP-C"/>
</dbReference>
<dbReference type="GO" id="GO:0032190">
    <property type="term" value="F:acrosin binding"/>
    <property type="evidence" value="ECO:0007669"/>
    <property type="project" value="TreeGrafter"/>
</dbReference>
<evidence type="ECO:0000313" key="4">
    <source>
        <dbReference type="EMBL" id="KAK2826285.1"/>
    </source>
</evidence>
<dbReference type="PANTHER" id="PTHR11576">
    <property type="entry name" value="ZONA PELLUCIDA SPERM-BINDING PROTEIN 3"/>
    <property type="match status" value="1"/>
</dbReference>
<accession>A0AA88S934</accession>
<reference evidence="4" key="1">
    <citation type="submission" date="2023-07" db="EMBL/GenBank/DDBJ databases">
        <title>Chromosome-level Genome Assembly of Striped Snakehead (Channa striata).</title>
        <authorList>
            <person name="Liu H."/>
        </authorList>
    </citation>
    <scope>NUCLEOTIDE SEQUENCE</scope>
    <source>
        <strain evidence="4">Gz</strain>
        <tissue evidence="4">Muscle</tissue>
    </source>
</reference>
<dbReference type="GO" id="GO:0031012">
    <property type="term" value="C:extracellular matrix"/>
    <property type="evidence" value="ECO:0007669"/>
    <property type="project" value="TreeGrafter"/>
</dbReference>
<dbReference type="AlphaFoldDB" id="A0AA88S934"/>
<dbReference type="Pfam" id="PF23344">
    <property type="entry name" value="ZP-N"/>
    <property type="match status" value="1"/>
</dbReference>